<sequence length="226" mass="25785">MSLTVPLMAAPLAVDSDLTQTPFSTTLRESTRRAHDRAHHSRYMRDLFNGDLDLTEYARLVAQYWFIYQAIEEAADAMRRDPVGGRFVFDELRRVPALAADLEFLYGEQWRDRVTPVPATEDYVRRIRSVAFDWAGGYVAHHYTRYLGDLAGGQAVRKLLAKAHGVEGPGALFYHFDDIDNVPAFRKRYKALLDDTPWTGAERDRIVTETLVAFEFNIAVLDDLAQ</sequence>
<accession>A0ABP7IYU1</accession>
<dbReference type="Pfam" id="PF01126">
    <property type="entry name" value="Heme_oxygenase"/>
    <property type="match status" value="1"/>
</dbReference>
<comment type="caution">
    <text evidence="4">The sequence shown here is derived from an EMBL/GenBank/DDBJ whole genome shotgun (WGS) entry which is preliminary data.</text>
</comment>
<evidence type="ECO:0000256" key="2">
    <source>
        <dbReference type="ARBA" id="ARBA00022723"/>
    </source>
</evidence>
<dbReference type="Gene3D" id="1.20.910.10">
    <property type="entry name" value="Heme oxygenase-like"/>
    <property type="match status" value="1"/>
</dbReference>
<keyword evidence="3" id="KW-0408">Iron</keyword>
<gene>
    <name evidence="4" type="ORF">GCM10022380_56160</name>
</gene>
<dbReference type="EMBL" id="BAABCM010000008">
    <property type="protein sequence ID" value="GAA3830293.1"/>
    <property type="molecule type" value="Genomic_DNA"/>
</dbReference>
<keyword evidence="5" id="KW-1185">Reference proteome</keyword>
<dbReference type="InterPro" id="IPR016084">
    <property type="entry name" value="Haem_Oase-like_multi-hlx"/>
</dbReference>
<dbReference type="SUPFAM" id="SSF48613">
    <property type="entry name" value="Heme oxygenase-like"/>
    <property type="match status" value="1"/>
</dbReference>
<protein>
    <submittedName>
        <fullName evidence="4">Biliverdin-producing heme oxygenase</fullName>
    </submittedName>
</protein>
<organism evidence="4 5">
    <name type="scientific">Amycolatopsis tucumanensis</name>
    <dbReference type="NCBI Taxonomy" id="401106"/>
    <lineage>
        <taxon>Bacteria</taxon>
        <taxon>Bacillati</taxon>
        <taxon>Actinomycetota</taxon>
        <taxon>Actinomycetes</taxon>
        <taxon>Pseudonocardiales</taxon>
        <taxon>Pseudonocardiaceae</taxon>
        <taxon>Amycolatopsis</taxon>
    </lineage>
</organism>
<dbReference type="CDD" id="cd19165">
    <property type="entry name" value="HemeO"/>
    <property type="match status" value="1"/>
</dbReference>
<evidence type="ECO:0000256" key="1">
    <source>
        <dbReference type="ARBA" id="ARBA00022617"/>
    </source>
</evidence>
<evidence type="ECO:0000256" key="3">
    <source>
        <dbReference type="ARBA" id="ARBA00023004"/>
    </source>
</evidence>
<dbReference type="InterPro" id="IPR002051">
    <property type="entry name" value="Haem_Oase"/>
</dbReference>
<dbReference type="InterPro" id="IPR016053">
    <property type="entry name" value="Haem_Oase-like"/>
</dbReference>
<dbReference type="PIRSF" id="PIRSF000343">
    <property type="entry name" value="Haem_Oase"/>
    <property type="match status" value="1"/>
</dbReference>
<keyword evidence="1" id="KW-0349">Heme</keyword>
<dbReference type="PANTHER" id="PTHR10720:SF0">
    <property type="entry name" value="HEME OXYGENASE"/>
    <property type="match status" value="1"/>
</dbReference>
<dbReference type="PRINTS" id="PR00088">
    <property type="entry name" value="HAEMOXYGNASE"/>
</dbReference>
<dbReference type="Proteomes" id="UP001501624">
    <property type="component" value="Unassembled WGS sequence"/>
</dbReference>
<reference evidence="5" key="1">
    <citation type="journal article" date="2019" name="Int. J. Syst. Evol. Microbiol.">
        <title>The Global Catalogue of Microorganisms (GCM) 10K type strain sequencing project: providing services to taxonomists for standard genome sequencing and annotation.</title>
        <authorList>
            <consortium name="The Broad Institute Genomics Platform"/>
            <consortium name="The Broad Institute Genome Sequencing Center for Infectious Disease"/>
            <person name="Wu L."/>
            <person name="Ma J."/>
        </authorList>
    </citation>
    <scope>NUCLEOTIDE SEQUENCE [LARGE SCALE GENOMIC DNA]</scope>
    <source>
        <strain evidence="5">JCM 17017</strain>
    </source>
</reference>
<evidence type="ECO:0000313" key="5">
    <source>
        <dbReference type="Proteomes" id="UP001501624"/>
    </source>
</evidence>
<name>A0ABP7IYU1_9PSEU</name>
<proteinExistence type="predicted"/>
<evidence type="ECO:0000313" key="4">
    <source>
        <dbReference type="EMBL" id="GAA3830293.1"/>
    </source>
</evidence>
<keyword evidence="2" id="KW-0479">Metal-binding</keyword>
<dbReference type="PANTHER" id="PTHR10720">
    <property type="entry name" value="HEME OXYGENASE"/>
    <property type="match status" value="1"/>
</dbReference>